<evidence type="ECO:0000256" key="7">
    <source>
        <dbReference type="ARBA" id="ARBA00023125"/>
    </source>
</evidence>
<dbReference type="GO" id="GO:0003700">
    <property type="term" value="F:DNA-binding transcription factor activity"/>
    <property type="evidence" value="ECO:0007669"/>
    <property type="project" value="InterPro"/>
</dbReference>
<dbReference type="Proteomes" id="UP000094067">
    <property type="component" value="Unassembled WGS sequence"/>
</dbReference>
<dbReference type="GO" id="GO:0000160">
    <property type="term" value="P:phosphorelay signal transduction system"/>
    <property type="evidence" value="ECO:0007669"/>
    <property type="project" value="UniProtKB-KW"/>
</dbReference>
<dbReference type="PATRIC" id="fig|1432052.4.peg.4764"/>
<keyword evidence="5" id="KW-0902">Two-component regulatory system</keyword>
<dbReference type="InterPro" id="IPR009057">
    <property type="entry name" value="Homeodomain-like_sf"/>
</dbReference>
<dbReference type="InterPro" id="IPR011006">
    <property type="entry name" value="CheY-like_superfamily"/>
</dbReference>
<proteinExistence type="predicted"/>
<keyword evidence="3" id="KW-0963">Cytoplasm</keyword>
<feature type="modified residue" description="4-aspartylphosphate" evidence="10">
    <location>
        <position position="55"/>
    </location>
</feature>
<keyword evidence="8" id="KW-0804">Transcription</keyword>
<evidence type="ECO:0000256" key="5">
    <source>
        <dbReference type="ARBA" id="ARBA00023012"/>
    </source>
</evidence>
<dbReference type="InterPro" id="IPR051552">
    <property type="entry name" value="HptR"/>
</dbReference>
<evidence type="ECO:0000256" key="1">
    <source>
        <dbReference type="ARBA" id="ARBA00004496"/>
    </source>
</evidence>
<comment type="caution">
    <text evidence="13">The sequence shown here is derived from an EMBL/GenBank/DDBJ whole genome shotgun (WGS) entry which is preliminary data.</text>
</comment>
<reference evidence="13 14" key="1">
    <citation type="submission" date="2016-07" db="EMBL/GenBank/DDBJ databases">
        <title>Characterization of isolates of Eisenbergiella tayi derived from blood cultures, using whole genome sequencing.</title>
        <authorList>
            <person name="Burdz T."/>
            <person name="Wiebe D."/>
            <person name="Huynh C."/>
            <person name="Bernard K."/>
        </authorList>
    </citation>
    <scope>NUCLEOTIDE SEQUENCE [LARGE SCALE GENOMIC DNA]</scope>
    <source>
        <strain evidence="13 14">NML 110608</strain>
    </source>
</reference>
<organism evidence="13 14">
    <name type="scientific">Eisenbergiella tayi</name>
    <dbReference type="NCBI Taxonomy" id="1432052"/>
    <lineage>
        <taxon>Bacteria</taxon>
        <taxon>Bacillati</taxon>
        <taxon>Bacillota</taxon>
        <taxon>Clostridia</taxon>
        <taxon>Lachnospirales</taxon>
        <taxon>Lachnospiraceae</taxon>
        <taxon>Eisenbergiella</taxon>
    </lineage>
</organism>
<keyword evidence="6" id="KW-0805">Transcription regulation</keyword>
<dbReference type="CDD" id="cd17536">
    <property type="entry name" value="REC_YesN-like"/>
    <property type="match status" value="1"/>
</dbReference>
<dbReference type="SUPFAM" id="SSF52172">
    <property type="entry name" value="CheY-like"/>
    <property type="match status" value="1"/>
</dbReference>
<dbReference type="PANTHER" id="PTHR42713:SF3">
    <property type="entry name" value="TRANSCRIPTIONAL REGULATORY PROTEIN HPTR"/>
    <property type="match status" value="1"/>
</dbReference>
<dbReference type="SMART" id="SM00448">
    <property type="entry name" value="REC"/>
    <property type="match status" value="1"/>
</dbReference>
<evidence type="ECO:0000256" key="2">
    <source>
        <dbReference type="ARBA" id="ARBA00018672"/>
    </source>
</evidence>
<dbReference type="Pfam" id="PF12833">
    <property type="entry name" value="HTH_18"/>
    <property type="match status" value="1"/>
</dbReference>
<gene>
    <name evidence="13" type="ORF">BEI61_04292</name>
</gene>
<dbReference type="PROSITE" id="PS01124">
    <property type="entry name" value="HTH_ARAC_FAMILY_2"/>
    <property type="match status" value="1"/>
</dbReference>
<feature type="domain" description="HTH araC/xylS-type" evidence="11">
    <location>
        <begin position="427"/>
        <end position="525"/>
    </location>
</feature>
<evidence type="ECO:0000256" key="6">
    <source>
        <dbReference type="ARBA" id="ARBA00023015"/>
    </source>
</evidence>
<dbReference type="RefSeq" id="WP_069153951.1">
    <property type="nucleotide sequence ID" value="NZ_MCGH01000003.1"/>
</dbReference>
<keyword evidence="7" id="KW-0238">DNA-binding</keyword>
<dbReference type="Gene3D" id="1.10.10.60">
    <property type="entry name" value="Homeodomain-like"/>
    <property type="match status" value="2"/>
</dbReference>
<name>A0A1E3A5H6_9FIRM</name>
<evidence type="ECO:0000313" key="13">
    <source>
        <dbReference type="EMBL" id="ODM03496.1"/>
    </source>
</evidence>
<dbReference type="GO" id="GO:0005737">
    <property type="term" value="C:cytoplasm"/>
    <property type="evidence" value="ECO:0007669"/>
    <property type="project" value="UniProtKB-SubCell"/>
</dbReference>
<dbReference type="PROSITE" id="PS50110">
    <property type="entry name" value="RESPONSE_REGULATORY"/>
    <property type="match status" value="1"/>
</dbReference>
<dbReference type="SUPFAM" id="SSF46689">
    <property type="entry name" value="Homeodomain-like"/>
    <property type="match status" value="2"/>
</dbReference>
<dbReference type="SMART" id="SM00342">
    <property type="entry name" value="HTH_ARAC"/>
    <property type="match status" value="1"/>
</dbReference>
<feature type="domain" description="Response regulatory" evidence="12">
    <location>
        <begin position="3"/>
        <end position="120"/>
    </location>
</feature>
<dbReference type="Gene3D" id="3.40.50.2300">
    <property type="match status" value="1"/>
</dbReference>
<dbReference type="GO" id="GO:0043565">
    <property type="term" value="F:sequence-specific DNA binding"/>
    <property type="evidence" value="ECO:0007669"/>
    <property type="project" value="InterPro"/>
</dbReference>
<dbReference type="Pfam" id="PF00072">
    <property type="entry name" value="Response_reg"/>
    <property type="match status" value="1"/>
</dbReference>
<evidence type="ECO:0000313" key="14">
    <source>
        <dbReference type="Proteomes" id="UP000094067"/>
    </source>
</evidence>
<accession>A0A1E3A5H6</accession>
<dbReference type="PANTHER" id="PTHR42713">
    <property type="entry name" value="HISTIDINE KINASE-RELATED"/>
    <property type="match status" value="1"/>
</dbReference>
<evidence type="ECO:0000256" key="9">
    <source>
        <dbReference type="ARBA" id="ARBA00024867"/>
    </source>
</evidence>
<evidence type="ECO:0000256" key="8">
    <source>
        <dbReference type="ARBA" id="ARBA00023163"/>
    </source>
</evidence>
<dbReference type="InterPro" id="IPR018060">
    <property type="entry name" value="HTH_AraC"/>
</dbReference>
<evidence type="ECO:0000256" key="4">
    <source>
        <dbReference type="ARBA" id="ARBA00022553"/>
    </source>
</evidence>
<evidence type="ECO:0000259" key="11">
    <source>
        <dbReference type="PROSITE" id="PS01124"/>
    </source>
</evidence>
<dbReference type="InterPro" id="IPR001789">
    <property type="entry name" value="Sig_transdc_resp-reg_receiver"/>
</dbReference>
<evidence type="ECO:0000256" key="3">
    <source>
        <dbReference type="ARBA" id="ARBA00022490"/>
    </source>
</evidence>
<evidence type="ECO:0000256" key="10">
    <source>
        <dbReference type="PROSITE-ProRule" id="PRU00169"/>
    </source>
</evidence>
<protein>
    <recommendedName>
        <fullName evidence="2">Stage 0 sporulation protein A homolog</fullName>
    </recommendedName>
</protein>
<keyword evidence="4 10" id="KW-0597">Phosphoprotein</keyword>
<comment type="subcellular location">
    <subcellularLocation>
        <location evidence="1">Cytoplasm</location>
    </subcellularLocation>
</comment>
<dbReference type="AlphaFoldDB" id="A0A1E3A5H6"/>
<comment type="function">
    <text evidence="9">May play the central regulatory role in sporulation. It may be an element of the effector pathway responsible for the activation of sporulation genes in response to nutritional stress. Spo0A may act in concert with spo0H (a sigma factor) to control the expression of some genes that are critical to the sporulation process.</text>
</comment>
<sequence length="528" mass="60680">MIDVIIVDDEPLIRDGLVKLFSWKDYQMQVSAVFPNGSLALEYLEKHAADIIITDIKMPVMNGIELMQECQRRNLPAKFIVLSGYSDFEYVKTAARLGIENYLLKPVDTQEMSQTLIQVKRKIEAQRQNKILLEEGIRILRNNLLYRMMIGEISYEEIEERREYLNIPFDSCGYRVAILKFLPQSPDTALQKQQKPPIKSVLRHLEQKDYIHAVTDFGGRLLYLLFCGCRAVLSGKDEAVRADLEHTVQYVLATSPFHAFAAVGTLAENIDTIPESCAKAFALINTAGYNSPSSIRWADDAVENEALLLPHIEFDQLIRLNEKFLYKKEEDVMAIVDDIFRTNRFITLDGLQMLSSMIVSKIYSNSRAYGSDPDPEVLSLENHLEDAYTLSDYDSIHCWTRDIIHKIFLYEEGKDSGKNQAGATNIKKILLYLNENYTKDINLKTIAETFHLNALYLGRILKLETGCTFTEYMNRLRLDKAIDLLIHTDLSAKQVSEQVGYSNDKYFNTLFKKYTDMTPGEYRKKEDL</sequence>
<dbReference type="EMBL" id="MCGH01000003">
    <property type="protein sequence ID" value="ODM03496.1"/>
    <property type="molecule type" value="Genomic_DNA"/>
</dbReference>
<evidence type="ECO:0000259" key="12">
    <source>
        <dbReference type="PROSITE" id="PS50110"/>
    </source>
</evidence>